<keyword evidence="4 13" id="KW-0732">Signal</keyword>
<dbReference type="SUPFAM" id="SSF49313">
    <property type="entry name" value="Cadherin-like"/>
    <property type="match status" value="6"/>
</dbReference>
<dbReference type="SMART" id="SM00112">
    <property type="entry name" value="CA"/>
    <property type="match status" value="6"/>
</dbReference>
<dbReference type="InterPro" id="IPR002126">
    <property type="entry name" value="Cadherin-like_dom"/>
</dbReference>
<dbReference type="CDD" id="cd11304">
    <property type="entry name" value="Cadherin_repeat"/>
    <property type="match status" value="6"/>
</dbReference>
<evidence type="ECO:0000256" key="1">
    <source>
        <dbReference type="ARBA" id="ARBA00004251"/>
    </source>
</evidence>
<evidence type="ECO:0000256" key="9">
    <source>
        <dbReference type="ARBA" id="ARBA00023136"/>
    </source>
</evidence>
<dbReference type="FunFam" id="2.60.40.60:FF:000134">
    <property type="entry name" value="protocadherin Fat 4"/>
    <property type="match status" value="1"/>
</dbReference>
<dbReference type="Proteomes" id="UP000597762">
    <property type="component" value="Unassembled WGS sequence"/>
</dbReference>
<dbReference type="InterPro" id="IPR015919">
    <property type="entry name" value="Cadherin-like_sf"/>
</dbReference>
<dbReference type="InterPro" id="IPR050174">
    <property type="entry name" value="Protocadherin/Cadherin-CA"/>
</dbReference>
<dbReference type="FunFam" id="2.60.40.60:FF:000007">
    <property type="entry name" value="Protocadherin alpha 2"/>
    <property type="match status" value="1"/>
</dbReference>
<dbReference type="FunFam" id="2.60.40.60:FF:000002">
    <property type="entry name" value="Protocadherin alpha 2"/>
    <property type="match status" value="1"/>
</dbReference>
<keyword evidence="7" id="KW-0130">Cell adhesion</keyword>
<evidence type="ECO:0000313" key="16">
    <source>
        <dbReference type="Proteomes" id="UP000597762"/>
    </source>
</evidence>
<keyword evidence="2" id="KW-1003">Cell membrane</keyword>
<evidence type="ECO:0000256" key="3">
    <source>
        <dbReference type="ARBA" id="ARBA00022692"/>
    </source>
</evidence>
<feature type="domain" description="Cadherin" evidence="14">
    <location>
        <begin position="248"/>
        <end position="355"/>
    </location>
</feature>
<dbReference type="PANTHER" id="PTHR24028:SF146">
    <property type="entry name" value="CADHERIN 96CB, ISOFORM D-RELATED"/>
    <property type="match status" value="1"/>
</dbReference>
<dbReference type="PRINTS" id="PR00205">
    <property type="entry name" value="CADHERIN"/>
</dbReference>
<proteinExistence type="predicted"/>
<evidence type="ECO:0000256" key="8">
    <source>
        <dbReference type="ARBA" id="ARBA00022989"/>
    </source>
</evidence>
<protein>
    <submittedName>
        <fullName evidence="15">PCDHD2</fullName>
    </submittedName>
</protein>
<feature type="domain" description="Cadherin" evidence="14">
    <location>
        <begin position="28"/>
        <end position="136"/>
    </location>
</feature>
<dbReference type="AlphaFoldDB" id="A0A812B111"/>
<organism evidence="15 16">
    <name type="scientific">Acanthosepion pharaonis</name>
    <name type="common">Pharaoh cuttlefish</name>
    <name type="synonym">Sepia pharaonis</name>
    <dbReference type="NCBI Taxonomy" id="158019"/>
    <lineage>
        <taxon>Eukaryota</taxon>
        <taxon>Metazoa</taxon>
        <taxon>Spiralia</taxon>
        <taxon>Lophotrochozoa</taxon>
        <taxon>Mollusca</taxon>
        <taxon>Cephalopoda</taxon>
        <taxon>Coleoidea</taxon>
        <taxon>Decapodiformes</taxon>
        <taxon>Sepiida</taxon>
        <taxon>Sepiina</taxon>
        <taxon>Sepiidae</taxon>
        <taxon>Acanthosepion</taxon>
    </lineage>
</organism>
<dbReference type="InterPro" id="IPR020894">
    <property type="entry name" value="Cadherin_CS"/>
</dbReference>
<feature type="domain" description="Cadherin" evidence="14">
    <location>
        <begin position="466"/>
        <end position="570"/>
    </location>
</feature>
<evidence type="ECO:0000256" key="4">
    <source>
        <dbReference type="ARBA" id="ARBA00022729"/>
    </source>
</evidence>
<keyword evidence="6 11" id="KW-0106">Calcium</keyword>
<keyword evidence="3 12" id="KW-0812">Transmembrane</keyword>
<feature type="transmembrane region" description="Helical" evidence="12">
    <location>
        <begin position="691"/>
        <end position="717"/>
    </location>
</feature>
<feature type="domain" description="Cadherin" evidence="14">
    <location>
        <begin position="362"/>
        <end position="465"/>
    </location>
</feature>
<evidence type="ECO:0000256" key="2">
    <source>
        <dbReference type="ARBA" id="ARBA00022475"/>
    </source>
</evidence>
<keyword evidence="8 12" id="KW-1133">Transmembrane helix</keyword>
<evidence type="ECO:0000313" key="15">
    <source>
        <dbReference type="EMBL" id="CAE1167367.1"/>
    </source>
</evidence>
<keyword evidence="9 12" id="KW-0472">Membrane</keyword>
<comment type="subcellular location">
    <subcellularLocation>
        <location evidence="1">Cell membrane</location>
        <topology evidence="1">Single-pass type I membrane protein</topology>
    </subcellularLocation>
</comment>
<feature type="chain" id="PRO_5032844873" evidence="13">
    <location>
        <begin position="22"/>
        <end position="843"/>
    </location>
</feature>
<evidence type="ECO:0000256" key="13">
    <source>
        <dbReference type="SAM" id="SignalP"/>
    </source>
</evidence>
<dbReference type="InterPro" id="IPR013164">
    <property type="entry name" value="Cadherin_N"/>
</dbReference>
<name>A0A812B111_ACAPH</name>
<dbReference type="Gene3D" id="2.60.40.60">
    <property type="entry name" value="Cadherins"/>
    <property type="match status" value="6"/>
</dbReference>
<dbReference type="FunFam" id="2.60.40.60:FF:000020">
    <property type="entry name" value="Dachsous cadherin-related 1b"/>
    <property type="match status" value="1"/>
</dbReference>
<dbReference type="GO" id="GO:0007156">
    <property type="term" value="P:homophilic cell adhesion via plasma membrane adhesion molecules"/>
    <property type="evidence" value="ECO:0007669"/>
    <property type="project" value="InterPro"/>
</dbReference>
<evidence type="ECO:0000256" key="7">
    <source>
        <dbReference type="ARBA" id="ARBA00022889"/>
    </source>
</evidence>
<keyword evidence="5" id="KW-0677">Repeat</keyword>
<evidence type="ECO:0000256" key="11">
    <source>
        <dbReference type="PROSITE-ProRule" id="PRU00043"/>
    </source>
</evidence>
<dbReference type="GO" id="GO:0005886">
    <property type="term" value="C:plasma membrane"/>
    <property type="evidence" value="ECO:0007669"/>
    <property type="project" value="UniProtKB-SubCell"/>
</dbReference>
<dbReference type="EMBL" id="CAHIKZ030000301">
    <property type="protein sequence ID" value="CAE1167367.1"/>
    <property type="molecule type" value="Genomic_DNA"/>
</dbReference>
<dbReference type="PROSITE" id="PS50268">
    <property type="entry name" value="CADHERIN_2"/>
    <property type="match status" value="6"/>
</dbReference>
<evidence type="ECO:0000256" key="5">
    <source>
        <dbReference type="ARBA" id="ARBA00022737"/>
    </source>
</evidence>
<keyword evidence="16" id="KW-1185">Reference proteome</keyword>
<keyword evidence="10" id="KW-0325">Glycoprotein</keyword>
<sequence length="843" mass="94341">MLRRLCVPLCVLLSVLHSCLCEDLTYYVQEERSPGSLVGDIAADTHLLDHVSPQDRRLITFSQLHQGVTGSPQLFSVSKKTGKIYTTQKLDAETLCRHNTECFQTMKVAVRRGESFIKILKIKIIIQDVNDHQPEFPEQRVEIEFSERDGKGTKISIPNAIDKDVGALNSQIKYQIQNIDEPFILSVSQRVDGTSELSICLEEKLDREVKDSYMIQVIAKDGGSPPKQSVLDVHISVTDVNDNSPLFSQSVYNVSVKNNHQRSRPVAILSTRDLDSGRNGKITYHFSSKTSDIVKSHFELNEVTGEIFLNKKFTSRQDLTYKLFVEATDAGNPPLTSIAMVLVNVINQQNNPPIIDVNFVRASQKNTATISEDIEVGSFIAYVMVMDHDVGQNGEVTCELHHNKFQLQNLGPKEYKVTINSPVDREREDHYDVTISCQDKGFPPLHSESKFSIQVMDINDVRPQFSKDTFKFWIYENQKSKFPVGYINATDPDLGPGGQLTYTLLTNNINFIPFQISDDGLITTVMSLDHEFKHIYKFQVLVKDSGNPSLNNTANVVVEVRDENDNAPYFTYPSVNPFTLDFTYYPRHTNNITVLRASDSDSRENAFLKYEITGGNDNQLFNINPYTGLLSFTRVVSPQDAGSYELDFTVKDSGIPVHSENTTIYVLLTVSNKSSEMLNAVHIESDEKIHLYLLIVLVSVAVTVSVPVTAAISICIIRCNAEKHGRRLDRGNMSGGRCVVEQRHLARPSDLQTSCSNVPVAVTGDPDKSRVAHQEFLAKGSGQKSSTLGMKILTATEVIHEISYLFSSLQESIQKETFWVAPDTSEEDAFVIFSAPPSGLPEM</sequence>
<feature type="domain" description="Cadherin" evidence="14">
    <location>
        <begin position="137"/>
        <end position="247"/>
    </location>
</feature>
<dbReference type="PANTHER" id="PTHR24028">
    <property type="entry name" value="CADHERIN-87A"/>
    <property type="match status" value="1"/>
</dbReference>
<evidence type="ECO:0000256" key="10">
    <source>
        <dbReference type="ARBA" id="ARBA00023180"/>
    </source>
</evidence>
<dbReference type="Pfam" id="PF00028">
    <property type="entry name" value="Cadherin"/>
    <property type="match status" value="5"/>
</dbReference>
<dbReference type="OrthoDB" id="6252479at2759"/>
<evidence type="ECO:0000256" key="6">
    <source>
        <dbReference type="ARBA" id="ARBA00022837"/>
    </source>
</evidence>
<feature type="signal peptide" evidence="13">
    <location>
        <begin position="1"/>
        <end position="21"/>
    </location>
</feature>
<feature type="domain" description="Cadherin" evidence="14">
    <location>
        <begin position="592"/>
        <end position="678"/>
    </location>
</feature>
<evidence type="ECO:0000259" key="14">
    <source>
        <dbReference type="PROSITE" id="PS50268"/>
    </source>
</evidence>
<dbReference type="GO" id="GO:0005509">
    <property type="term" value="F:calcium ion binding"/>
    <property type="evidence" value="ECO:0007669"/>
    <property type="project" value="UniProtKB-UniRule"/>
</dbReference>
<dbReference type="Pfam" id="PF08266">
    <property type="entry name" value="Cadherin_2"/>
    <property type="match status" value="1"/>
</dbReference>
<evidence type="ECO:0000256" key="12">
    <source>
        <dbReference type="SAM" id="Phobius"/>
    </source>
</evidence>
<accession>A0A812B111</accession>
<reference evidence="15" key="1">
    <citation type="submission" date="2021-01" db="EMBL/GenBank/DDBJ databases">
        <authorList>
            <person name="Li R."/>
            <person name="Bekaert M."/>
        </authorList>
    </citation>
    <scope>NUCLEOTIDE SEQUENCE</scope>
    <source>
        <strain evidence="15">Farmed</strain>
    </source>
</reference>
<dbReference type="PROSITE" id="PS00232">
    <property type="entry name" value="CADHERIN_1"/>
    <property type="match status" value="2"/>
</dbReference>
<gene>
    <name evidence="15" type="ORF">SPHA_9372</name>
</gene>
<comment type="caution">
    <text evidence="15">The sequence shown here is derived from an EMBL/GenBank/DDBJ whole genome shotgun (WGS) entry which is preliminary data.</text>
</comment>